<dbReference type="EMBL" id="CP147711">
    <property type="protein sequence ID" value="WXC77579.1"/>
    <property type="molecule type" value="Genomic_DNA"/>
</dbReference>
<gene>
    <name evidence="1" type="ORF">WDK88_29640</name>
</gene>
<protein>
    <submittedName>
        <fullName evidence="1">Uncharacterized protein</fullName>
    </submittedName>
</protein>
<reference evidence="1" key="1">
    <citation type="journal article" date="2021" name="Int. J. Syst. Evol. Microbiol.">
        <title>Bradyrhizobium septentrionale sp. nov. (sv. septentrionale) and Bradyrhizobium quebecense sp. nov. (sv. septentrionale) associated with legumes native to Canada possess rearranged symbiosis genes and numerous insertion sequences.</title>
        <authorList>
            <person name="Bromfield E.S.P."/>
            <person name="Cloutier S."/>
        </authorList>
    </citation>
    <scope>NUCLEOTIDE SEQUENCE</scope>
    <source>
        <strain evidence="1">5S5</strain>
    </source>
</reference>
<dbReference type="Proteomes" id="UP001432046">
    <property type="component" value="Chromosome"/>
</dbReference>
<evidence type="ECO:0000313" key="1">
    <source>
        <dbReference type="EMBL" id="WXC77579.1"/>
    </source>
</evidence>
<accession>A0ABZ2NRW6</accession>
<proteinExistence type="predicted"/>
<keyword evidence="2" id="KW-1185">Reference proteome</keyword>
<sequence>MSKSKEHAHLRFQAVVIASQLPDNTAEALLVLDYARHLVVEFWDDSSGVSDSVSGTLETQPLAPTCVRGRFTVQ</sequence>
<evidence type="ECO:0000313" key="2">
    <source>
        <dbReference type="Proteomes" id="UP001432046"/>
    </source>
</evidence>
<name>A0ABZ2NRW6_9BRAD</name>
<reference evidence="1" key="2">
    <citation type="submission" date="2024-03" db="EMBL/GenBank/DDBJ databases">
        <authorList>
            <person name="Bromfield E.S.P."/>
            <person name="Cloutier S."/>
        </authorList>
    </citation>
    <scope>NUCLEOTIDE SEQUENCE</scope>
    <source>
        <strain evidence="1">5S5</strain>
    </source>
</reference>
<dbReference type="RefSeq" id="WP_338833558.1">
    <property type="nucleotide sequence ID" value="NZ_CP147711.1"/>
</dbReference>
<organism evidence="1 2">
    <name type="scientific">Bradyrhizobium septentrionale</name>
    <dbReference type="NCBI Taxonomy" id="1404411"/>
    <lineage>
        <taxon>Bacteria</taxon>
        <taxon>Pseudomonadati</taxon>
        <taxon>Pseudomonadota</taxon>
        <taxon>Alphaproteobacteria</taxon>
        <taxon>Hyphomicrobiales</taxon>
        <taxon>Nitrobacteraceae</taxon>
        <taxon>Bradyrhizobium</taxon>
    </lineage>
</organism>